<dbReference type="GO" id="GO:0006508">
    <property type="term" value="P:proteolysis"/>
    <property type="evidence" value="ECO:0007669"/>
    <property type="project" value="UniProtKB-KW"/>
</dbReference>
<keyword evidence="3" id="KW-0378">Hydrolase</keyword>
<keyword evidence="4" id="KW-0472">Membrane</keyword>
<dbReference type="PANTHER" id="PTHR45777">
    <property type="entry name" value="METHIONINE AMINOPEPTIDASE 2"/>
    <property type="match status" value="1"/>
</dbReference>
<dbReference type="PANTHER" id="PTHR45777:SF2">
    <property type="entry name" value="METHIONINE AMINOPEPTIDASE 2"/>
    <property type="match status" value="1"/>
</dbReference>
<evidence type="ECO:0000256" key="1">
    <source>
        <dbReference type="ARBA" id="ARBA00022438"/>
    </source>
</evidence>
<keyword evidence="4" id="KW-0812">Transmembrane</keyword>
<evidence type="ECO:0000256" key="2">
    <source>
        <dbReference type="ARBA" id="ARBA00022670"/>
    </source>
</evidence>
<reference evidence="5" key="1">
    <citation type="submission" date="2021-05" db="EMBL/GenBank/DDBJ databases">
        <authorList>
            <person name="Alioto T."/>
            <person name="Alioto T."/>
            <person name="Gomez Garrido J."/>
        </authorList>
    </citation>
    <scope>NUCLEOTIDE SEQUENCE</scope>
</reference>
<keyword evidence="1 5" id="KW-0031">Aminopeptidase</keyword>
<name>A0A8D8LCU7_9HEMI</name>
<dbReference type="EMBL" id="HBUF01004704">
    <property type="protein sequence ID" value="CAG6606777.1"/>
    <property type="molecule type" value="Transcribed_RNA"/>
</dbReference>
<keyword evidence="4" id="KW-1133">Transmembrane helix</keyword>
<dbReference type="GO" id="GO:0004177">
    <property type="term" value="F:aminopeptidase activity"/>
    <property type="evidence" value="ECO:0007669"/>
    <property type="project" value="UniProtKB-KW"/>
</dbReference>
<dbReference type="GO" id="GO:0005737">
    <property type="term" value="C:cytoplasm"/>
    <property type="evidence" value="ECO:0007669"/>
    <property type="project" value="TreeGrafter"/>
</dbReference>
<organism evidence="5">
    <name type="scientific">Cacopsylla melanoneura</name>
    <dbReference type="NCBI Taxonomy" id="428564"/>
    <lineage>
        <taxon>Eukaryota</taxon>
        <taxon>Metazoa</taxon>
        <taxon>Ecdysozoa</taxon>
        <taxon>Arthropoda</taxon>
        <taxon>Hexapoda</taxon>
        <taxon>Insecta</taxon>
        <taxon>Pterygota</taxon>
        <taxon>Neoptera</taxon>
        <taxon>Paraneoptera</taxon>
        <taxon>Hemiptera</taxon>
        <taxon>Sternorrhyncha</taxon>
        <taxon>Psylloidea</taxon>
        <taxon>Psyllidae</taxon>
        <taxon>Psyllinae</taxon>
        <taxon>Cacopsylla</taxon>
    </lineage>
</organism>
<dbReference type="EMBL" id="HBUF01004702">
    <property type="protein sequence ID" value="CAG6606775.1"/>
    <property type="molecule type" value="Transcribed_RNA"/>
</dbReference>
<evidence type="ECO:0000256" key="4">
    <source>
        <dbReference type="SAM" id="Phobius"/>
    </source>
</evidence>
<evidence type="ECO:0000313" key="5">
    <source>
        <dbReference type="EMBL" id="CAG6606776.1"/>
    </source>
</evidence>
<dbReference type="InterPro" id="IPR050247">
    <property type="entry name" value="Met_Aminopeptidase_Type2"/>
</dbReference>
<keyword evidence="2" id="KW-0645">Protease</keyword>
<dbReference type="SUPFAM" id="SSF55920">
    <property type="entry name" value="Creatinase/aminopeptidase"/>
    <property type="match status" value="1"/>
</dbReference>
<dbReference type="GO" id="GO:0008235">
    <property type="term" value="F:metalloexopeptidase activity"/>
    <property type="evidence" value="ECO:0007669"/>
    <property type="project" value="TreeGrafter"/>
</dbReference>
<evidence type="ECO:0000256" key="3">
    <source>
        <dbReference type="ARBA" id="ARBA00022801"/>
    </source>
</evidence>
<dbReference type="InterPro" id="IPR036005">
    <property type="entry name" value="Creatinase/aminopeptidase-like"/>
</dbReference>
<dbReference type="AlphaFoldDB" id="A0A8D8LCU7"/>
<dbReference type="Gene3D" id="3.90.230.10">
    <property type="entry name" value="Creatinase/methionine aminopeptidase superfamily"/>
    <property type="match status" value="1"/>
</dbReference>
<accession>A0A8D8LCU7</accession>
<dbReference type="EMBL" id="HBUF01004701">
    <property type="protein sequence ID" value="CAG6606774.1"/>
    <property type="molecule type" value="Transcribed_RNA"/>
</dbReference>
<feature type="transmembrane region" description="Helical" evidence="4">
    <location>
        <begin position="6"/>
        <end position="28"/>
    </location>
</feature>
<protein>
    <submittedName>
        <fullName evidence="5">Methionine aminopeptidase 2</fullName>
    </submittedName>
</protein>
<proteinExistence type="predicted"/>
<sequence length="101" mass="11225">MDIVHLVSSQCIIVLLILGRIIDCAFTLGYNNKYDKLIEAVRDATNSGIKAAGIDVALCEIGAAIQEGMESYEVERAYPSPLENNRRQYEPFSSKVGFIRK</sequence>
<dbReference type="EMBL" id="HBUF01004703">
    <property type="protein sequence ID" value="CAG6606776.1"/>
    <property type="molecule type" value="Transcribed_RNA"/>
</dbReference>